<organism evidence="1 2">
    <name type="scientific">Legionella steelei</name>
    <dbReference type="NCBI Taxonomy" id="947033"/>
    <lineage>
        <taxon>Bacteria</taxon>
        <taxon>Pseudomonadati</taxon>
        <taxon>Pseudomonadota</taxon>
        <taxon>Gammaproteobacteria</taxon>
        <taxon>Legionellales</taxon>
        <taxon>Legionellaceae</taxon>
        <taxon>Legionella</taxon>
    </lineage>
</organism>
<sequence>MDTTEHTELGDALRFLDWEVLKNNPYVTIDEKGGLHLQLQGFNELGLPESIGLNLSAGNIVAMSGDYFGGQEVCLNLPSLAEFNAKPKKFDSTGACGTLGTYLIKKPVTEPEEQKLISSYKRLANKDVQQSDIKTIYTINDANYIPFSSTLNFYVQQLMFALRVKNYSEILNRNLSHFTPWSVRVYTIGHHIALRYARIHYELTQLMAHADYQSKNSEFNELLNTLKQTPGGLNRDNLQDMAHRYQALALGMEFFCFHYYTDHFAAGHISFMGDLRDILPQRFGVWGSILVNNLHDELNRITVYTKRVYDPTPDNSEPPVQAGGDGDFDASNNDFNKQACLNGMTESLQDLHQVFKGSALPEQAEYGGLEQMPDIDHQYRQPQPLLLLGDDRKIYYRTDLNSIGTLSPSQLQATYAAPLKHGYTELSNSFEAFFLVLKLRVLPFTYSSQMQPLTAEQLKLLAAEENQLNPGRKPIPQPPTVLGQKPVATPAWQQPASAHVVMKGLVKNGLLATSSKKEHPLQQELTLDTEATLSASL</sequence>
<dbReference type="Proteomes" id="UP000054926">
    <property type="component" value="Unassembled WGS sequence"/>
</dbReference>
<dbReference type="OrthoDB" id="5649123at2"/>
<dbReference type="PATRIC" id="fig|947033.5.peg.246"/>
<name>A0A0W0ZQF8_9GAMM</name>
<dbReference type="EMBL" id="LNYY01000004">
    <property type="protein sequence ID" value="KTD71461.1"/>
    <property type="molecule type" value="Genomic_DNA"/>
</dbReference>
<accession>A0A0W0ZQF8</accession>
<comment type="caution">
    <text evidence="1">The sequence shown here is derived from an EMBL/GenBank/DDBJ whole genome shotgun (WGS) entry which is preliminary data.</text>
</comment>
<evidence type="ECO:0000313" key="2">
    <source>
        <dbReference type="Proteomes" id="UP000054926"/>
    </source>
</evidence>
<reference evidence="1 2" key="1">
    <citation type="submission" date="2015-11" db="EMBL/GenBank/DDBJ databases">
        <title>Genomic analysis of 38 Legionella species identifies large and diverse effector repertoires.</title>
        <authorList>
            <person name="Burstein D."/>
            <person name="Amaro F."/>
            <person name="Zusman T."/>
            <person name="Lifshitz Z."/>
            <person name="Cohen O."/>
            <person name="Gilbert J.A."/>
            <person name="Pupko T."/>
            <person name="Shuman H.A."/>
            <person name="Segal G."/>
        </authorList>
    </citation>
    <scope>NUCLEOTIDE SEQUENCE [LARGE SCALE GENOMIC DNA]</scope>
    <source>
        <strain evidence="1 2">IMVS3376</strain>
    </source>
</reference>
<protein>
    <submittedName>
        <fullName evidence="1">Dot/Icm secretion system substrate</fullName>
    </submittedName>
</protein>
<keyword evidence="2" id="KW-1185">Reference proteome</keyword>
<proteinExistence type="predicted"/>
<dbReference type="RefSeq" id="WP_058509247.1">
    <property type="nucleotide sequence ID" value="NZ_DAIOMV010000017.1"/>
</dbReference>
<evidence type="ECO:0000313" key="1">
    <source>
        <dbReference type="EMBL" id="KTD71461.1"/>
    </source>
</evidence>
<dbReference type="AlphaFoldDB" id="A0A0W0ZQF8"/>
<gene>
    <name evidence="1" type="ORF">Lste_0227</name>
</gene>